<evidence type="ECO:0000313" key="10">
    <source>
        <dbReference type="EMBL" id="MEQ3553779.1"/>
    </source>
</evidence>
<feature type="transmembrane region" description="Helical" evidence="8">
    <location>
        <begin position="241"/>
        <end position="263"/>
    </location>
</feature>
<evidence type="ECO:0000256" key="1">
    <source>
        <dbReference type="ARBA" id="ARBA00004651"/>
    </source>
</evidence>
<evidence type="ECO:0000256" key="7">
    <source>
        <dbReference type="SAM" id="MobiDB-lite"/>
    </source>
</evidence>
<evidence type="ECO:0000259" key="9">
    <source>
        <dbReference type="PROSITE" id="PS50850"/>
    </source>
</evidence>
<feature type="transmembrane region" description="Helical" evidence="8">
    <location>
        <begin position="199"/>
        <end position="220"/>
    </location>
</feature>
<dbReference type="Proteomes" id="UP001494902">
    <property type="component" value="Unassembled WGS sequence"/>
</dbReference>
<evidence type="ECO:0000256" key="5">
    <source>
        <dbReference type="ARBA" id="ARBA00022989"/>
    </source>
</evidence>
<feature type="region of interest" description="Disordered" evidence="7">
    <location>
        <begin position="1"/>
        <end position="26"/>
    </location>
</feature>
<feature type="transmembrane region" description="Helical" evidence="8">
    <location>
        <begin position="107"/>
        <end position="130"/>
    </location>
</feature>
<comment type="subcellular location">
    <subcellularLocation>
        <location evidence="1">Cell membrane</location>
        <topology evidence="1">Multi-pass membrane protein</topology>
    </subcellularLocation>
</comment>
<reference evidence="10 11" key="1">
    <citation type="submission" date="2024-03" db="EMBL/GenBank/DDBJ databases">
        <title>Draft genome sequence of Pseudonocardia nematodicida JCM 31783.</title>
        <authorList>
            <person name="Butdee W."/>
            <person name="Duangmal K."/>
        </authorList>
    </citation>
    <scope>NUCLEOTIDE SEQUENCE [LARGE SCALE GENOMIC DNA]</scope>
    <source>
        <strain evidence="10 11">JCM 31783</strain>
    </source>
</reference>
<gene>
    <name evidence="10" type="ORF">WIS52_25170</name>
</gene>
<comment type="caution">
    <text evidence="10">The sequence shown here is derived from an EMBL/GenBank/DDBJ whole genome shotgun (WGS) entry which is preliminary data.</text>
</comment>
<dbReference type="InterPro" id="IPR020846">
    <property type="entry name" value="MFS_dom"/>
</dbReference>
<keyword evidence="6 8" id="KW-0472">Membrane</keyword>
<protein>
    <submittedName>
        <fullName evidence="10">MFS transporter</fullName>
    </submittedName>
</protein>
<evidence type="ECO:0000256" key="8">
    <source>
        <dbReference type="SAM" id="Phobius"/>
    </source>
</evidence>
<name>A0ABV1KHF7_9PSEU</name>
<dbReference type="InterPro" id="IPR011701">
    <property type="entry name" value="MFS"/>
</dbReference>
<dbReference type="PANTHER" id="PTHR23517">
    <property type="entry name" value="RESISTANCE PROTEIN MDTM, PUTATIVE-RELATED-RELATED"/>
    <property type="match status" value="1"/>
</dbReference>
<evidence type="ECO:0000256" key="2">
    <source>
        <dbReference type="ARBA" id="ARBA00022448"/>
    </source>
</evidence>
<keyword evidence="3" id="KW-1003">Cell membrane</keyword>
<dbReference type="EMBL" id="JBEDNQ010000011">
    <property type="protein sequence ID" value="MEQ3553779.1"/>
    <property type="molecule type" value="Genomic_DNA"/>
</dbReference>
<keyword evidence="5 8" id="KW-1133">Transmembrane helix</keyword>
<evidence type="ECO:0000256" key="3">
    <source>
        <dbReference type="ARBA" id="ARBA00022475"/>
    </source>
</evidence>
<proteinExistence type="predicted"/>
<feature type="transmembrane region" description="Helical" evidence="8">
    <location>
        <begin position="275"/>
        <end position="294"/>
    </location>
</feature>
<keyword evidence="4 8" id="KW-0812">Transmembrane</keyword>
<keyword evidence="11" id="KW-1185">Reference proteome</keyword>
<feature type="transmembrane region" description="Helical" evidence="8">
    <location>
        <begin position="370"/>
        <end position="387"/>
    </location>
</feature>
<sequence>MPAPAGGRRHGPGAPGSLHTATAGPAREGSTVIARPTSRAAFAGLALTFAVVMVGTTMPTPMYALYQRELGFTPVVQTVIFALYAVGVLTALLVAGRWSDQLGRRPLLFAGIAFSLTSSVVFLLAGPLWVLLAGRLLSGFSAGIFAGAATAAVIEAAPESWRSRGAAVATVANIGGLGLGPLLAGPAVQYLPAPLHLSFALHAVAVALCGLLVLGAPETVRRPEHPSLRPQALTVPPEVRAVFVPAATAGFAGFAVLGLFTAVSPRILAEIIGNPSPAVAGLLTFLLLSASVAGQLLVQRAPTDRVLDLGCALLTAGALLVALAVATGSMAALVTGALVAGAGQGMAFTKGLAAVHGRISGDRRAGTTSSYFVVCYVAISLPVIGIGEASQLWGLRTAGIVFCLAVAALAVLALAALLELQRRETRMPAQR</sequence>
<keyword evidence="2" id="KW-0813">Transport</keyword>
<feature type="transmembrane region" description="Helical" evidence="8">
    <location>
        <begin position="331"/>
        <end position="349"/>
    </location>
</feature>
<dbReference type="SUPFAM" id="SSF103473">
    <property type="entry name" value="MFS general substrate transporter"/>
    <property type="match status" value="1"/>
</dbReference>
<feature type="transmembrane region" description="Helical" evidence="8">
    <location>
        <begin position="393"/>
        <end position="418"/>
    </location>
</feature>
<feature type="transmembrane region" description="Helical" evidence="8">
    <location>
        <begin position="40"/>
        <end position="63"/>
    </location>
</feature>
<feature type="transmembrane region" description="Helical" evidence="8">
    <location>
        <begin position="306"/>
        <end position="325"/>
    </location>
</feature>
<evidence type="ECO:0000256" key="6">
    <source>
        <dbReference type="ARBA" id="ARBA00023136"/>
    </source>
</evidence>
<dbReference type="PROSITE" id="PS00216">
    <property type="entry name" value="SUGAR_TRANSPORT_1"/>
    <property type="match status" value="1"/>
</dbReference>
<feature type="transmembrane region" description="Helical" evidence="8">
    <location>
        <begin position="166"/>
        <end position="187"/>
    </location>
</feature>
<feature type="transmembrane region" description="Helical" evidence="8">
    <location>
        <begin position="75"/>
        <end position="95"/>
    </location>
</feature>
<dbReference type="Pfam" id="PF07690">
    <property type="entry name" value="MFS_1"/>
    <property type="match status" value="1"/>
</dbReference>
<dbReference type="InterPro" id="IPR036259">
    <property type="entry name" value="MFS_trans_sf"/>
</dbReference>
<dbReference type="PANTHER" id="PTHR23517:SF13">
    <property type="entry name" value="MAJOR FACILITATOR SUPERFAMILY MFS_1"/>
    <property type="match status" value="1"/>
</dbReference>
<accession>A0ABV1KHF7</accession>
<dbReference type="Gene3D" id="1.20.1250.20">
    <property type="entry name" value="MFS general substrate transporter like domains"/>
    <property type="match status" value="1"/>
</dbReference>
<organism evidence="10 11">
    <name type="scientific">Pseudonocardia nematodicida</name>
    <dbReference type="NCBI Taxonomy" id="1206997"/>
    <lineage>
        <taxon>Bacteria</taxon>
        <taxon>Bacillati</taxon>
        <taxon>Actinomycetota</taxon>
        <taxon>Actinomycetes</taxon>
        <taxon>Pseudonocardiales</taxon>
        <taxon>Pseudonocardiaceae</taxon>
        <taxon>Pseudonocardia</taxon>
    </lineage>
</organism>
<evidence type="ECO:0000256" key="4">
    <source>
        <dbReference type="ARBA" id="ARBA00022692"/>
    </source>
</evidence>
<dbReference type="RefSeq" id="WP_349300837.1">
    <property type="nucleotide sequence ID" value="NZ_JBEDNQ010000011.1"/>
</dbReference>
<evidence type="ECO:0000313" key="11">
    <source>
        <dbReference type="Proteomes" id="UP001494902"/>
    </source>
</evidence>
<feature type="domain" description="Major facilitator superfamily (MFS) profile" evidence="9">
    <location>
        <begin position="36"/>
        <end position="424"/>
    </location>
</feature>
<dbReference type="InterPro" id="IPR050171">
    <property type="entry name" value="MFS_Transporters"/>
</dbReference>
<feature type="transmembrane region" description="Helical" evidence="8">
    <location>
        <begin position="136"/>
        <end position="154"/>
    </location>
</feature>
<dbReference type="PROSITE" id="PS50850">
    <property type="entry name" value="MFS"/>
    <property type="match status" value="1"/>
</dbReference>
<dbReference type="InterPro" id="IPR005829">
    <property type="entry name" value="Sugar_transporter_CS"/>
</dbReference>